<dbReference type="Proteomes" id="UP000298030">
    <property type="component" value="Unassembled WGS sequence"/>
</dbReference>
<evidence type="ECO:0008006" key="4">
    <source>
        <dbReference type="Google" id="ProtNLM"/>
    </source>
</evidence>
<proteinExistence type="predicted"/>
<accession>A0A4Y7TXF6</accession>
<comment type="caution">
    <text evidence="2">The sequence shown here is derived from an EMBL/GenBank/DDBJ whole genome shotgun (WGS) entry which is preliminary data.</text>
</comment>
<keyword evidence="3" id="KW-1185">Reference proteome</keyword>
<evidence type="ECO:0000256" key="1">
    <source>
        <dbReference type="SAM" id="MobiDB-lite"/>
    </source>
</evidence>
<evidence type="ECO:0000313" key="2">
    <source>
        <dbReference type="EMBL" id="TEB38654.1"/>
    </source>
</evidence>
<organism evidence="2 3">
    <name type="scientific">Coprinellus micaceus</name>
    <name type="common">Glistening ink-cap mushroom</name>
    <name type="synonym">Coprinus micaceus</name>
    <dbReference type="NCBI Taxonomy" id="71717"/>
    <lineage>
        <taxon>Eukaryota</taxon>
        <taxon>Fungi</taxon>
        <taxon>Dikarya</taxon>
        <taxon>Basidiomycota</taxon>
        <taxon>Agaricomycotina</taxon>
        <taxon>Agaricomycetes</taxon>
        <taxon>Agaricomycetidae</taxon>
        <taxon>Agaricales</taxon>
        <taxon>Agaricineae</taxon>
        <taxon>Psathyrellaceae</taxon>
        <taxon>Coprinellus</taxon>
    </lineage>
</organism>
<dbReference type="AlphaFoldDB" id="A0A4Y7TXF6"/>
<evidence type="ECO:0000313" key="3">
    <source>
        <dbReference type="Proteomes" id="UP000298030"/>
    </source>
</evidence>
<sequence>MNTYGHTVVYHSPPSMLSEYDYGHSKSGHPGIRDSVESVSRPPPHSDYASQGRYGTGSSVVRRERHATSGRHSSGPTGGVQPRERLFPILLLKRKVKSMRLQVFAEFLGDDGTHWALEVNGRQYHIRPAKDGSIKMSKERVIPEVEPVVIGHTAYTNEDIHEIFDEVLEYAAQFKYNVVDNNCRTTVLSLWFNIRYTWPSLDRLEALLEDSKILFSNLVLLEHRLGRRCFEDSKRFYRNIQCWKGGKYVQDMDGLADVLHLCQALRLTFR</sequence>
<feature type="region of interest" description="Disordered" evidence="1">
    <location>
        <begin position="21"/>
        <end position="81"/>
    </location>
</feature>
<protein>
    <recommendedName>
        <fullName evidence="4">PPPDE domain-containing protein</fullName>
    </recommendedName>
</protein>
<gene>
    <name evidence="2" type="ORF">FA13DRAFT_1724575</name>
</gene>
<name>A0A4Y7TXF6_COPMI</name>
<reference evidence="2 3" key="1">
    <citation type="journal article" date="2019" name="Nat. Ecol. Evol.">
        <title>Megaphylogeny resolves global patterns of mushroom evolution.</title>
        <authorList>
            <person name="Varga T."/>
            <person name="Krizsan K."/>
            <person name="Foldi C."/>
            <person name="Dima B."/>
            <person name="Sanchez-Garcia M."/>
            <person name="Sanchez-Ramirez S."/>
            <person name="Szollosi G.J."/>
            <person name="Szarkandi J.G."/>
            <person name="Papp V."/>
            <person name="Albert L."/>
            <person name="Andreopoulos W."/>
            <person name="Angelini C."/>
            <person name="Antonin V."/>
            <person name="Barry K.W."/>
            <person name="Bougher N.L."/>
            <person name="Buchanan P."/>
            <person name="Buyck B."/>
            <person name="Bense V."/>
            <person name="Catcheside P."/>
            <person name="Chovatia M."/>
            <person name="Cooper J."/>
            <person name="Damon W."/>
            <person name="Desjardin D."/>
            <person name="Finy P."/>
            <person name="Geml J."/>
            <person name="Haridas S."/>
            <person name="Hughes K."/>
            <person name="Justo A."/>
            <person name="Karasinski D."/>
            <person name="Kautmanova I."/>
            <person name="Kiss B."/>
            <person name="Kocsube S."/>
            <person name="Kotiranta H."/>
            <person name="LaButti K.M."/>
            <person name="Lechner B.E."/>
            <person name="Liimatainen K."/>
            <person name="Lipzen A."/>
            <person name="Lukacs Z."/>
            <person name="Mihaltcheva S."/>
            <person name="Morgado L.N."/>
            <person name="Niskanen T."/>
            <person name="Noordeloos M.E."/>
            <person name="Ohm R.A."/>
            <person name="Ortiz-Santana B."/>
            <person name="Ovrebo C."/>
            <person name="Racz N."/>
            <person name="Riley R."/>
            <person name="Savchenko A."/>
            <person name="Shiryaev A."/>
            <person name="Soop K."/>
            <person name="Spirin V."/>
            <person name="Szebenyi C."/>
            <person name="Tomsovsky M."/>
            <person name="Tulloss R.E."/>
            <person name="Uehling J."/>
            <person name="Grigoriev I.V."/>
            <person name="Vagvolgyi C."/>
            <person name="Papp T."/>
            <person name="Martin F.M."/>
            <person name="Miettinen O."/>
            <person name="Hibbett D.S."/>
            <person name="Nagy L.G."/>
        </authorList>
    </citation>
    <scope>NUCLEOTIDE SEQUENCE [LARGE SCALE GENOMIC DNA]</scope>
    <source>
        <strain evidence="2 3">FP101781</strain>
    </source>
</reference>
<dbReference type="EMBL" id="QPFP01000002">
    <property type="protein sequence ID" value="TEB38654.1"/>
    <property type="molecule type" value="Genomic_DNA"/>
</dbReference>